<dbReference type="EMBL" id="BAABKK010000003">
    <property type="protein sequence ID" value="GAA5189520.1"/>
    <property type="molecule type" value="Genomic_DNA"/>
</dbReference>
<comment type="caution">
    <text evidence="2">The sequence shown here is derived from an EMBL/GenBank/DDBJ whole genome shotgun (WGS) entry which is preliminary data.</text>
</comment>
<accession>A0ABP9S0X1</accession>
<sequence>MTYSRNARGETYGSSAFAKSPTELPDLIASFGEDHKTRGFVRKTDLESRAVPRSPEEVEARAASGQTGRVGDKEVPLYAQDGVTVVGSFIVKGWSAGPDATTPRRR</sequence>
<protein>
    <submittedName>
        <fullName evidence="2">Uncharacterized protein</fullName>
    </submittedName>
</protein>
<reference evidence="3" key="1">
    <citation type="journal article" date="2019" name="Int. J. Syst. Evol. Microbiol.">
        <title>The Global Catalogue of Microorganisms (GCM) 10K type strain sequencing project: providing services to taxonomists for standard genome sequencing and annotation.</title>
        <authorList>
            <consortium name="The Broad Institute Genomics Platform"/>
            <consortium name="The Broad Institute Genome Sequencing Center for Infectious Disease"/>
            <person name="Wu L."/>
            <person name="Ma J."/>
        </authorList>
    </citation>
    <scope>NUCLEOTIDE SEQUENCE [LARGE SCALE GENOMIC DNA]</scope>
    <source>
        <strain evidence="3">JCM 18514</strain>
    </source>
</reference>
<feature type="compositionally biased region" description="Basic and acidic residues" evidence="1">
    <location>
        <begin position="45"/>
        <end position="60"/>
    </location>
</feature>
<dbReference type="Proteomes" id="UP001500200">
    <property type="component" value="Unassembled WGS sequence"/>
</dbReference>
<evidence type="ECO:0000256" key="1">
    <source>
        <dbReference type="SAM" id="MobiDB-lite"/>
    </source>
</evidence>
<evidence type="ECO:0000313" key="3">
    <source>
        <dbReference type="Proteomes" id="UP001500200"/>
    </source>
</evidence>
<proteinExistence type="predicted"/>
<feature type="region of interest" description="Disordered" evidence="1">
    <location>
        <begin position="45"/>
        <end position="68"/>
    </location>
</feature>
<keyword evidence="3" id="KW-1185">Reference proteome</keyword>
<organism evidence="2 3">
    <name type="scientific">Arthrobacter gyeryongensis</name>
    <dbReference type="NCBI Taxonomy" id="1650592"/>
    <lineage>
        <taxon>Bacteria</taxon>
        <taxon>Bacillati</taxon>
        <taxon>Actinomycetota</taxon>
        <taxon>Actinomycetes</taxon>
        <taxon>Micrococcales</taxon>
        <taxon>Micrococcaceae</taxon>
        <taxon>Arthrobacter</taxon>
    </lineage>
</organism>
<evidence type="ECO:0000313" key="2">
    <source>
        <dbReference type="EMBL" id="GAA5189520.1"/>
    </source>
</evidence>
<name>A0ABP9S0X1_9MICC</name>
<gene>
    <name evidence="2" type="ORF">GCM10023346_04290</name>
</gene>